<sequence length="203" mass="21803">MSDEYPPILAAPARPVGLPVPGRRGWMDGTPSPAVARTGGLGHAEGVTGPTGYYRIRFAADPVQLIFFRGGLNAWLEQLRWPEADRVDVVLAVSEACTNAVDHAYAAGVPGEVEVVGRLVVGACERRIVVVVRDEGRWRDPGDGPGYGLRAVHECMDQVRIRHDGGGTVVTMTSRPVPLLDGVADEPAVEPADEDRVTRLRAH</sequence>
<keyword evidence="4" id="KW-1185">Reference proteome</keyword>
<keyword evidence="1" id="KW-0723">Serine/threonine-protein kinase</keyword>
<accession>A0A543D0M0</accession>
<protein>
    <submittedName>
        <fullName evidence="3">Anti-sigma regulatory factor (Ser/Thr protein kinase)</fullName>
    </submittedName>
</protein>
<keyword evidence="1" id="KW-0808">Transferase</keyword>
<name>A0A543D0M0_9PSEU</name>
<dbReference type="CDD" id="cd16936">
    <property type="entry name" value="HATPase_RsbW-like"/>
    <property type="match status" value="1"/>
</dbReference>
<feature type="domain" description="Histidine kinase/HSP90-like ATPase" evidence="2">
    <location>
        <begin position="58"/>
        <end position="173"/>
    </location>
</feature>
<gene>
    <name evidence="3" type="ORF">FB558_7542</name>
</gene>
<proteinExistence type="predicted"/>
<evidence type="ECO:0000313" key="3">
    <source>
        <dbReference type="EMBL" id="TQM02899.1"/>
    </source>
</evidence>
<dbReference type="EMBL" id="VFPA01000006">
    <property type="protein sequence ID" value="TQM02899.1"/>
    <property type="molecule type" value="Genomic_DNA"/>
</dbReference>
<dbReference type="AlphaFoldDB" id="A0A543D0M0"/>
<dbReference type="Proteomes" id="UP000315677">
    <property type="component" value="Unassembled WGS sequence"/>
</dbReference>
<dbReference type="SUPFAM" id="SSF55874">
    <property type="entry name" value="ATPase domain of HSP90 chaperone/DNA topoisomerase II/histidine kinase"/>
    <property type="match status" value="1"/>
</dbReference>
<dbReference type="PANTHER" id="PTHR35526">
    <property type="entry name" value="ANTI-SIGMA-F FACTOR RSBW-RELATED"/>
    <property type="match status" value="1"/>
</dbReference>
<evidence type="ECO:0000259" key="2">
    <source>
        <dbReference type="Pfam" id="PF13581"/>
    </source>
</evidence>
<dbReference type="OrthoDB" id="5182724at2"/>
<dbReference type="GO" id="GO:0004674">
    <property type="term" value="F:protein serine/threonine kinase activity"/>
    <property type="evidence" value="ECO:0007669"/>
    <property type="project" value="UniProtKB-KW"/>
</dbReference>
<dbReference type="InterPro" id="IPR050267">
    <property type="entry name" value="Anti-sigma-factor_SerPK"/>
</dbReference>
<dbReference type="Pfam" id="PF13581">
    <property type="entry name" value="HATPase_c_2"/>
    <property type="match status" value="1"/>
</dbReference>
<dbReference type="PANTHER" id="PTHR35526:SF3">
    <property type="entry name" value="ANTI-SIGMA-F FACTOR RSBW"/>
    <property type="match status" value="1"/>
</dbReference>
<evidence type="ECO:0000256" key="1">
    <source>
        <dbReference type="ARBA" id="ARBA00022527"/>
    </source>
</evidence>
<keyword evidence="1" id="KW-0418">Kinase</keyword>
<dbReference type="Gene3D" id="3.30.565.10">
    <property type="entry name" value="Histidine kinase-like ATPase, C-terminal domain"/>
    <property type="match status" value="1"/>
</dbReference>
<dbReference type="InterPro" id="IPR003594">
    <property type="entry name" value="HATPase_dom"/>
</dbReference>
<evidence type="ECO:0000313" key="4">
    <source>
        <dbReference type="Proteomes" id="UP000315677"/>
    </source>
</evidence>
<comment type="caution">
    <text evidence="3">The sequence shown here is derived from an EMBL/GenBank/DDBJ whole genome shotgun (WGS) entry which is preliminary data.</text>
</comment>
<reference evidence="3 4" key="1">
    <citation type="submission" date="2019-06" db="EMBL/GenBank/DDBJ databases">
        <title>Sequencing the genomes of 1000 actinobacteria strains.</title>
        <authorList>
            <person name="Klenk H.-P."/>
        </authorList>
    </citation>
    <scope>NUCLEOTIDE SEQUENCE [LARGE SCALE GENOMIC DNA]</scope>
    <source>
        <strain evidence="3 4">DSM 45301</strain>
    </source>
</reference>
<organism evidence="3 4">
    <name type="scientific">Pseudonocardia kunmingensis</name>
    <dbReference type="NCBI Taxonomy" id="630975"/>
    <lineage>
        <taxon>Bacteria</taxon>
        <taxon>Bacillati</taxon>
        <taxon>Actinomycetota</taxon>
        <taxon>Actinomycetes</taxon>
        <taxon>Pseudonocardiales</taxon>
        <taxon>Pseudonocardiaceae</taxon>
        <taxon>Pseudonocardia</taxon>
    </lineage>
</organism>
<dbReference type="InterPro" id="IPR036890">
    <property type="entry name" value="HATPase_C_sf"/>
</dbReference>